<evidence type="ECO:0000313" key="13">
    <source>
        <dbReference type="EMBL" id="TKR69876.1"/>
    </source>
</evidence>
<feature type="active site" description="Proton acceptor" evidence="10">
    <location>
        <position position="447"/>
    </location>
</feature>
<evidence type="ECO:0000256" key="10">
    <source>
        <dbReference type="PIRSR" id="PIRSR600542-1"/>
    </source>
</evidence>
<dbReference type="GO" id="GO:0016020">
    <property type="term" value="C:membrane"/>
    <property type="evidence" value="ECO:0007669"/>
    <property type="project" value="UniProtKB-SubCell"/>
</dbReference>
<dbReference type="GO" id="GO:0006631">
    <property type="term" value="P:fatty acid metabolic process"/>
    <property type="evidence" value="ECO:0007669"/>
    <property type="project" value="UniProtKB-KW"/>
</dbReference>
<keyword evidence="8 11" id="KW-0472">Membrane</keyword>
<dbReference type="PANTHER" id="PTHR22589">
    <property type="entry name" value="CARNITINE O-ACYLTRANSFERASE"/>
    <property type="match status" value="1"/>
</dbReference>
<sequence>MGYSKVPIGKNADLKRYQRKLNRFEIAVRNKIFPFKIEWVVWALIIISILNAFEMAPMNFTIDKMTETMTYHFGSSALNRFISVTLIGGLVCYLSIFAVRCVFTLVLYYNGWIFESVGKKPSLATKGFMTLIYLVNKYATFFSFNDLLPWLFVPNLNNTVDKYLTTVKPIYSDEKYKEVVKYAEEFKKTVGPQLQKKLWMKWLVSKNYVSDWWKEIVYMRYRSSLINTNVGCADVIYQKTTSIQAARAANVTLIRLQFCRETFVKQCLKPITLGGIPLCANQYTDYHRSLRVPGKVSDEMVRLPEARHVVVFCKGCWYKVNIFHGRRLLRPAEFERVLQNIIDKTPEPLDHEEHLSALTAGPRPLWARIRTNKFGHGLNRESLADIENALEIIFLDDEDRFYDENDTSKYDHEYARALHGNGYQLWCDKPSVYIFSKNGRFSSNAEHSVVDAMIYVHIREYVKYQEEFVHPYTKDGHCTGEIEVVPSAERLLWDLDTETKSAIDEAYSVSKNLAEDFENASIVFHDFGKNFVKKVKVSPDAFIQMALQMAYYKDQGKFELTYEPAVMRLFKDGRTETVRSCSMESCAFVKSMNDDKSTDTERLELLKKACDYHQDYYRHAMVGHGVDRHLFALYIVAKYLQIENPFLESVFNTPYALSSSQTPQHQMVEYAKELGKDNKFFWPAGAFCCPEGSNYGVCYTIGATGDNLSFHIATWKSIGHTNAYRFRDEILDCLREMKEMVIRAQKEAEV</sequence>
<evidence type="ECO:0000256" key="2">
    <source>
        <dbReference type="ARBA" id="ARBA00005232"/>
    </source>
</evidence>
<dbReference type="InterPro" id="IPR023213">
    <property type="entry name" value="CAT-like_dom_sf"/>
</dbReference>
<accession>A0A4U5MKB8</accession>
<evidence type="ECO:0000256" key="1">
    <source>
        <dbReference type="ARBA" id="ARBA00004141"/>
    </source>
</evidence>
<dbReference type="STRING" id="34508.A0A4U5MKB8"/>
<dbReference type="GO" id="GO:0009437">
    <property type="term" value="P:carnitine metabolic process"/>
    <property type="evidence" value="ECO:0007669"/>
    <property type="project" value="TreeGrafter"/>
</dbReference>
<dbReference type="GO" id="GO:0005739">
    <property type="term" value="C:mitochondrion"/>
    <property type="evidence" value="ECO:0007669"/>
    <property type="project" value="TreeGrafter"/>
</dbReference>
<dbReference type="SUPFAM" id="SSF52777">
    <property type="entry name" value="CoA-dependent acyltransferases"/>
    <property type="match status" value="2"/>
</dbReference>
<feature type="transmembrane region" description="Helical" evidence="11">
    <location>
        <begin position="82"/>
        <end position="109"/>
    </location>
</feature>
<dbReference type="InterPro" id="IPR039551">
    <property type="entry name" value="Cho/carn_acyl_trans"/>
</dbReference>
<dbReference type="FunFam" id="3.30.559.10:FF:000002">
    <property type="entry name" value="carnitine O-palmitoyltransferase 1, liver isoform"/>
    <property type="match status" value="1"/>
</dbReference>
<evidence type="ECO:0000256" key="4">
    <source>
        <dbReference type="ARBA" id="ARBA00022692"/>
    </source>
</evidence>
<name>A0A4U5MKB8_STECR</name>
<comment type="subcellular location">
    <subcellularLocation>
        <location evidence="1">Membrane</location>
        <topology evidence="1">Multi-pass membrane protein</topology>
    </subcellularLocation>
</comment>
<dbReference type="InterPro" id="IPR042231">
    <property type="entry name" value="Cho/carn_acyl_trans_2"/>
</dbReference>
<comment type="similarity">
    <text evidence="2">Belongs to the carnitine/choline acetyltransferase family.</text>
</comment>
<keyword evidence="5" id="KW-0276">Fatty acid metabolism</keyword>
<dbReference type="GO" id="GO:0004095">
    <property type="term" value="F:carnitine O-palmitoyltransferase activity"/>
    <property type="evidence" value="ECO:0007669"/>
    <property type="project" value="TreeGrafter"/>
</dbReference>
<evidence type="ECO:0000259" key="12">
    <source>
        <dbReference type="Pfam" id="PF00755"/>
    </source>
</evidence>
<keyword evidence="7" id="KW-0443">Lipid metabolism</keyword>
<evidence type="ECO:0000256" key="3">
    <source>
        <dbReference type="ARBA" id="ARBA00022679"/>
    </source>
</evidence>
<dbReference type="PANTHER" id="PTHR22589:SF104">
    <property type="entry name" value="CHOLINE_CARNITINE ACYLTRANSFERASE DOMAIN-CONTAINING PROTEIN"/>
    <property type="match status" value="1"/>
</dbReference>
<keyword evidence="6 11" id="KW-1133">Transmembrane helix</keyword>
<evidence type="ECO:0000256" key="9">
    <source>
        <dbReference type="ARBA" id="ARBA00023315"/>
    </source>
</evidence>
<reference evidence="13 14" key="2">
    <citation type="journal article" date="2019" name="G3 (Bethesda)">
        <title>Hybrid Assembly of the Genome of the Entomopathogenic Nematode Steinernema carpocapsae Identifies the X-Chromosome.</title>
        <authorList>
            <person name="Serra L."/>
            <person name="Macchietto M."/>
            <person name="Macias-Munoz A."/>
            <person name="McGill C.J."/>
            <person name="Rodriguez I.M."/>
            <person name="Rodriguez B."/>
            <person name="Murad R."/>
            <person name="Mortazavi A."/>
        </authorList>
    </citation>
    <scope>NUCLEOTIDE SEQUENCE [LARGE SCALE GENOMIC DNA]</scope>
    <source>
        <strain evidence="13 14">ALL</strain>
    </source>
</reference>
<dbReference type="Proteomes" id="UP000298663">
    <property type="component" value="Unassembled WGS sequence"/>
</dbReference>
<feature type="transmembrane region" description="Helical" evidence="11">
    <location>
        <begin position="39"/>
        <end position="62"/>
    </location>
</feature>
<evidence type="ECO:0000256" key="11">
    <source>
        <dbReference type="SAM" id="Phobius"/>
    </source>
</evidence>
<keyword evidence="3" id="KW-0808">Transferase</keyword>
<comment type="caution">
    <text evidence="13">The sequence shown here is derived from an EMBL/GenBank/DDBJ whole genome shotgun (WGS) entry which is preliminary data.</text>
</comment>
<evidence type="ECO:0000256" key="8">
    <source>
        <dbReference type="ARBA" id="ARBA00023136"/>
    </source>
</evidence>
<dbReference type="AlphaFoldDB" id="A0A4U5MKB8"/>
<evidence type="ECO:0000256" key="7">
    <source>
        <dbReference type="ARBA" id="ARBA00023098"/>
    </source>
</evidence>
<keyword evidence="14" id="KW-1185">Reference proteome</keyword>
<organism evidence="13 14">
    <name type="scientific">Steinernema carpocapsae</name>
    <name type="common">Entomopathogenic nematode</name>
    <dbReference type="NCBI Taxonomy" id="34508"/>
    <lineage>
        <taxon>Eukaryota</taxon>
        <taxon>Metazoa</taxon>
        <taxon>Ecdysozoa</taxon>
        <taxon>Nematoda</taxon>
        <taxon>Chromadorea</taxon>
        <taxon>Rhabditida</taxon>
        <taxon>Tylenchina</taxon>
        <taxon>Panagrolaimomorpha</taxon>
        <taxon>Strongyloidoidea</taxon>
        <taxon>Steinernematidae</taxon>
        <taxon>Steinernema</taxon>
    </lineage>
</organism>
<evidence type="ECO:0000256" key="5">
    <source>
        <dbReference type="ARBA" id="ARBA00022832"/>
    </source>
</evidence>
<keyword evidence="4 11" id="KW-0812">Transmembrane</keyword>
<reference evidence="13 14" key="1">
    <citation type="journal article" date="2015" name="Genome Biol.">
        <title>Comparative genomics of Steinernema reveals deeply conserved gene regulatory networks.</title>
        <authorList>
            <person name="Dillman A.R."/>
            <person name="Macchietto M."/>
            <person name="Porter C.F."/>
            <person name="Rogers A."/>
            <person name="Williams B."/>
            <person name="Antoshechkin I."/>
            <person name="Lee M.M."/>
            <person name="Goodwin Z."/>
            <person name="Lu X."/>
            <person name="Lewis E.E."/>
            <person name="Goodrich-Blair H."/>
            <person name="Stock S.P."/>
            <person name="Adams B.J."/>
            <person name="Sternberg P.W."/>
            <person name="Mortazavi A."/>
        </authorList>
    </citation>
    <scope>NUCLEOTIDE SEQUENCE [LARGE SCALE GENOMIC DNA]</scope>
    <source>
        <strain evidence="13 14">ALL</strain>
    </source>
</reference>
<dbReference type="Gene3D" id="3.30.559.70">
    <property type="entry name" value="Choline/Carnitine o-acyltransferase, domain 2"/>
    <property type="match status" value="1"/>
</dbReference>
<gene>
    <name evidence="13" type="ORF">L596_021969</name>
</gene>
<evidence type="ECO:0000256" key="6">
    <source>
        <dbReference type="ARBA" id="ARBA00022989"/>
    </source>
</evidence>
<dbReference type="EMBL" id="AZBU02000007">
    <property type="protein sequence ID" value="TKR69876.1"/>
    <property type="molecule type" value="Genomic_DNA"/>
</dbReference>
<dbReference type="OrthoDB" id="240216at2759"/>
<protein>
    <recommendedName>
        <fullName evidence="12">Choline/carnitine acyltransferase domain-containing protein</fullName>
    </recommendedName>
</protein>
<evidence type="ECO:0000313" key="14">
    <source>
        <dbReference type="Proteomes" id="UP000298663"/>
    </source>
</evidence>
<feature type="domain" description="Choline/carnitine acyltransferase" evidence="12">
    <location>
        <begin position="153"/>
        <end position="730"/>
    </location>
</feature>
<proteinExistence type="inferred from homology"/>
<dbReference type="Gene3D" id="3.30.559.10">
    <property type="entry name" value="Chloramphenicol acetyltransferase-like domain"/>
    <property type="match status" value="1"/>
</dbReference>
<feature type="transmembrane region" description="Helical" evidence="11">
    <location>
        <begin position="130"/>
        <end position="152"/>
    </location>
</feature>
<keyword evidence="9" id="KW-0012">Acyltransferase</keyword>
<dbReference type="InterPro" id="IPR000542">
    <property type="entry name" value="Carn_acyl_trans"/>
</dbReference>
<dbReference type="Pfam" id="PF00755">
    <property type="entry name" value="Carn_acyltransf"/>
    <property type="match status" value="1"/>
</dbReference>